<name>A0A2H9TAW7_9ZZZZ</name>
<sequence length="71" mass="8241">MSDISTPSLLEQIEQTIQEKKQKEQMEQLESLTKRIKDDVTDAEAWNELASMHDQNGNKPMGIDRMSYNSR</sequence>
<evidence type="ECO:0000256" key="1">
    <source>
        <dbReference type="SAM" id="Coils"/>
    </source>
</evidence>
<proteinExistence type="predicted"/>
<evidence type="ECO:0000256" key="2">
    <source>
        <dbReference type="SAM" id="MobiDB-lite"/>
    </source>
</evidence>
<feature type="region of interest" description="Disordered" evidence="2">
    <location>
        <begin position="50"/>
        <end position="71"/>
    </location>
</feature>
<protein>
    <submittedName>
        <fullName evidence="3">Uncharacterized protein</fullName>
    </submittedName>
</protein>
<gene>
    <name evidence="3" type="ORF">CI610_00618</name>
</gene>
<feature type="coiled-coil region" evidence="1">
    <location>
        <begin position="10"/>
        <end position="39"/>
    </location>
</feature>
<dbReference type="AlphaFoldDB" id="A0A2H9TAW7"/>
<comment type="caution">
    <text evidence="3">The sequence shown here is derived from an EMBL/GenBank/DDBJ whole genome shotgun (WGS) entry which is preliminary data.</text>
</comment>
<organism evidence="3">
    <name type="scientific">invertebrate metagenome</name>
    <dbReference type="NCBI Taxonomy" id="1711999"/>
    <lineage>
        <taxon>unclassified sequences</taxon>
        <taxon>metagenomes</taxon>
        <taxon>organismal metagenomes</taxon>
    </lineage>
</organism>
<keyword evidence="1" id="KW-0175">Coiled coil</keyword>
<accession>A0A2H9TAW7</accession>
<dbReference type="EMBL" id="NSIT01000019">
    <property type="protein sequence ID" value="PJE80386.1"/>
    <property type="molecule type" value="Genomic_DNA"/>
</dbReference>
<reference evidence="3" key="1">
    <citation type="journal article" date="2017" name="Appl. Environ. Microbiol.">
        <title>Molecular characterization of an Endozoicomonas-like organism causing infection in king scallop Pecten maximus L.</title>
        <authorList>
            <person name="Cano I."/>
            <person name="van Aerle R."/>
            <person name="Ross S."/>
            <person name="Verner-Jeffreys D.W."/>
            <person name="Paley R.K."/>
            <person name="Rimmer G."/>
            <person name="Ryder D."/>
            <person name="Hooper P."/>
            <person name="Stone D."/>
            <person name="Feist S.W."/>
        </authorList>
    </citation>
    <scope>NUCLEOTIDE SEQUENCE</scope>
</reference>
<evidence type="ECO:0000313" key="3">
    <source>
        <dbReference type="EMBL" id="PJE80386.1"/>
    </source>
</evidence>